<evidence type="ECO:0000313" key="4">
    <source>
        <dbReference type="Proteomes" id="UP000265515"/>
    </source>
</evidence>
<feature type="region of interest" description="Disordered" evidence="2">
    <location>
        <begin position="160"/>
        <end position="202"/>
    </location>
</feature>
<organism evidence="3 4">
    <name type="scientific">Chara braunii</name>
    <name type="common">Braun's stonewort</name>
    <dbReference type="NCBI Taxonomy" id="69332"/>
    <lineage>
        <taxon>Eukaryota</taxon>
        <taxon>Viridiplantae</taxon>
        <taxon>Streptophyta</taxon>
        <taxon>Charophyceae</taxon>
        <taxon>Charales</taxon>
        <taxon>Characeae</taxon>
        <taxon>Chara</taxon>
    </lineage>
</organism>
<evidence type="ECO:0000313" key="3">
    <source>
        <dbReference type="EMBL" id="GBG59882.1"/>
    </source>
</evidence>
<evidence type="ECO:0000256" key="2">
    <source>
        <dbReference type="SAM" id="MobiDB-lite"/>
    </source>
</evidence>
<proteinExistence type="predicted"/>
<evidence type="ECO:0000256" key="1">
    <source>
        <dbReference type="SAM" id="Coils"/>
    </source>
</evidence>
<feature type="region of interest" description="Disordered" evidence="2">
    <location>
        <begin position="249"/>
        <end position="291"/>
    </location>
</feature>
<dbReference type="AlphaFoldDB" id="A0A388JQ97"/>
<comment type="caution">
    <text evidence="3">The sequence shown here is derived from an EMBL/GenBank/DDBJ whole genome shotgun (WGS) entry which is preliminary data.</text>
</comment>
<dbReference type="Gramene" id="GBG59882">
    <property type="protein sequence ID" value="GBG59882"/>
    <property type="gene ID" value="CBR_g66689"/>
</dbReference>
<keyword evidence="1" id="KW-0175">Coiled coil</keyword>
<feature type="region of interest" description="Disordered" evidence="2">
    <location>
        <begin position="426"/>
        <end position="479"/>
    </location>
</feature>
<feature type="compositionally biased region" description="Basic and acidic residues" evidence="2">
    <location>
        <begin position="273"/>
        <end position="291"/>
    </location>
</feature>
<feature type="compositionally biased region" description="Basic and acidic residues" evidence="2">
    <location>
        <begin position="426"/>
        <end position="437"/>
    </location>
</feature>
<sequence length="793" mass="88422">MLYPPHPFHVYLRVFNVRRIYVHKVSPAAPVCLLAEHVSAVRPLCYGAGLAPMASAAAFSSSPPRTSSGRSDRDMCGAGDCAPVTSCSLPSSSCACPITEVVLPVSGLCGSLPSSGRPMVGGDARTMRRTSLEATALFTNAEGGCEGGVRSGGLVPRVALPSSEGVSSPGHRSGLSATASAAEDDDETRVEGNGPESPDDINIHEENLVDEEDNGTNGLGAGHGMGTNVHDVVVGAVLDVPAAGAHVRGKGKEQVVDGGDGRAVGKQTKTRKERREKIEERQKLEEERQRREEELHRQLKSELDRQGEIRDARLMTAMTTQLKTLHDKLLGQMGELRSKMQIRDNQCEDIGKLRSEVVDLEKELAKEDSPEKEKEELRWRLAQLRKLKEDKELARTKKKVMEQEIEWEMEQTRMETEQTRMEMEQTRVEMDHEEDRFAPSSSARPPQPQKRVRQPNLGIRIEEPSTPRTPRTRSQAKKNPVVDYETLLAGWKEITTDGSKMNVVDYCMSMKSFLRTRTMAELKCLCDEEQIDYETREKTIKGLIASRMQQTILRTSNSHDNDEDEVTPERDPDIMDAWHVGINLRKKHTVKVPYDDRVERKKIGDVARLKIGDLGMSETNTAIVRRHVHVVWMKKQTIGDLLHNQRDYARSYGSTCNCVESPFPCVEGHVQYSLSDLDAPDFLLTARNIAAQRTKQVRRGIIPALLDGLGELFSSAGKNLNVSIDDVRQCVSKEDTSQEDWNHEALVWRKKLRGLVCMPMDRNPGATYIVCPMVYTRACVTHSGTGIASWRVT</sequence>
<name>A0A388JQ97_CHABU</name>
<protein>
    <submittedName>
        <fullName evidence="3">Uncharacterized protein</fullName>
    </submittedName>
</protein>
<feature type="coiled-coil region" evidence="1">
    <location>
        <begin position="343"/>
        <end position="404"/>
    </location>
</feature>
<accession>A0A388JQ97</accession>
<dbReference type="Proteomes" id="UP000265515">
    <property type="component" value="Unassembled WGS sequence"/>
</dbReference>
<dbReference type="EMBL" id="BFEA01000007">
    <property type="protein sequence ID" value="GBG59882.1"/>
    <property type="molecule type" value="Genomic_DNA"/>
</dbReference>
<gene>
    <name evidence="3" type="ORF">CBR_g66689</name>
</gene>
<reference evidence="3 4" key="1">
    <citation type="journal article" date="2018" name="Cell">
        <title>The Chara Genome: Secondary Complexity and Implications for Plant Terrestrialization.</title>
        <authorList>
            <person name="Nishiyama T."/>
            <person name="Sakayama H."/>
            <person name="Vries J.D."/>
            <person name="Buschmann H."/>
            <person name="Saint-Marcoux D."/>
            <person name="Ullrich K.K."/>
            <person name="Haas F.B."/>
            <person name="Vanderstraeten L."/>
            <person name="Becker D."/>
            <person name="Lang D."/>
            <person name="Vosolsobe S."/>
            <person name="Rombauts S."/>
            <person name="Wilhelmsson P.K.I."/>
            <person name="Janitza P."/>
            <person name="Kern R."/>
            <person name="Heyl A."/>
            <person name="Rumpler F."/>
            <person name="Villalobos L.I.A.C."/>
            <person name="Clay J.M."/>
            <person name="Skokan R."/>
            <person name="Toyoda A."/>
            <person name="Suzuki Y."/>
            <person name="Kagoshima H."/>
            <person name="Schijlen E."/>
            <person name="Tajeshwar N."/>
            <person name="Catarino B."/>
            <person name="Hetherington A.J."/>
            <person name="Saltykova A."/>
            <person name="Bonnot C."/>
            <person name="Breuninger H."/>
            <person name="Symeonidi A."/>
            <person name="Radhakrishnan G.V."/>
            <person name="Van Nieuwerburgh F."/>
            <person name="Deforce D."/>
            <person name="Chang C."/>
            <person name="Karol K.G."/>
            <person name="Hedrich R."/>
            <person name="Ulvskov P."/>
            <person name="Glockner G."/>
            <person name="Delwiche C.F."/>
            <person name="Petrasek J."/>
            <person name="Van de Peer Y."/>
            <person name="Friml J."/>
            <person name="Beilby M."/>
            <person name="Dolan L."/>
            <person name="Kohara Y."/>
            <person name="Sugano S."/>
            <person name="Fujiyama A."/>
            <person name="Delaux P.-M."/>
            <person name="Quint M."/>
            <person name="TheiBen G."/>
            <person name="Hagemann M."/>
            <person name="Harholt J."/>
            <person name="Dunand C."/>
            <person name="Zachgo S."/>
            <person name="Langdale J."/>
            <person name="Maumus F."/>
            <person name="Straeten D.V.D."/>
            <person name="Gould S.B."/>
            <person name="Rensing S.A."/>
        </authorList>
    </citation>
    <scope>NUCLEOTIDE SEQUENCE [LARGE SCALE GENOMIC DNA]</scope>
    <source>
        <strain evidence="3 4">S276</strain>
    </source>
</reference>
<keyword evidence="4" id="KW-1185">Reference proteome</keyword>